<dbReference type="RefSeq" id="WP_004140627.1">
    <property type="nucleotide sequence ID" value="NZ_GG694026.1"/>
</dbReference>
<protein>
    <submittedName>
        <fullName evidence="1">Uncharacterized protein</fullName>
    </submittedName>
</protein>
<sequence length="48" mass="5021">MESITVFTENSKKSDAKHYDLPAAGNPLPLAASAGFVHGNSYVKSGVL</sequence>
<dbReference type="Proteomes" id="UP000004870">
    <property type="component" value="Unassembled WGS sequence"/>
</dbReference>
<evidence type="ECO:0000313" key="2">
    <source>
        <dbReference type="Proteomes" id="UP000004870"/>
    </source>
</evidence>
<organism evidence="1 2">
    <name type="scientific">Cardiobacterium hominis (strain ATCC 15826 / DSM 8339 / NCTC 10426 / 6573)</name>
    <dbReference type="NCBI Taxonomy" id="638300"/>
    <lineage>
        <taxon>Bacteria</taxon>
        <taxon>Pseudomonadati</taxon>
        <taxon>Pseudomonadota</taxon>
        <taxon>Gammaproteobacteria</taxon>
        <taxon>Cardiobacteriales</taxon>
        <taxon>Cardiobacteriaceae</taxon>
        <taxon>Cardiobacterium</taxon>
    </lineage>
</organism>
<comment type="caution">
    <text evidence="1">The sequence shown here is derived from an EMBL/GenBank/DDBJ whole genome shotgun (WGS) entry which is preliminary data.</text>
</comment>
<proteinExistence type="predicted"/>
<gene>
    <name evidence="1" type="ORF">HMPREF0198_0996</name>
</gene>
<keyword evidence="2" id="KW-1185">Reference proteome</keyword>
<dbReference type="AlphaFoldDB" id="C8N918"/>
<dbReference type="EMBL" id="ACKY01000052">
    <property type="protein sequence ID" value="EEV88857.1"/>
    <property type="molecule type" value="Genomic_DNA"/>
</dbReference>
<evidence type="ECO:0000313" key="1">
    <source>
        <dbReference type="EMBL" id="EEV88857.1"/>
    </source>
</evidence>
<name>C8N918_CARH6</name>
<dbReference type="HOGENOM" id="CLU_3150790_0_0_6"/>
<accession>C8N918</accession>
<dbReference type="GeneID" id="84790839"/>
<reference evidence="1 2" key="1">
    <citation type="submission" date="2009-08" db="EMBL/GenBank/DDBJ databases">
        <authorList>
            <person name="Qin X."/>
            <person name="Bachman B."/>
            <person name="Battles P."/>
            <person name="Bell A."/>
            <person name="Bess C."/>
            <person name="Bickham C."/>
            <person name="Chaboub L."/>
            <person name="Chen D."/>
            <person name="Coyle M."/>
            <person name="Deiros D.R."/>
            <person name="Dinh H."/>
            <person name="Forbes L."/>
            <person name="Fowler G."/>
            <person name="Francisco L."/>
            <person name="Fu Q."/>
            <person name="Gubbala S."/>
            <person name="Hale W."/>
            <person name="Han Y."/>
            <person name="Hemphill L."/>
            <person name="Highlander S.K."/>
            <person name="Hirani K."/>
            <person name="Hogues M."/>
            <person name="Jackson L."/>
            <person name="Jakkamsetti A."/>
            <person name="Javaid M."/>
            <person name="Jiang H."/>
            <person name="Korchina V."/>
            <person name="Kovar C."/>
            <person name="Lara F."/>
            <person name="Lee S."/>
            <person name="Mata R."/>
            <person name="Mathew T."/>
            <person name="Moen C."/>
            <person name="Morales K."/>
            <person name="Munidasa M."/>
            <person name="Nazareth L."/>
            <person name="Ngo R."/>
            <person name="Nguyen L."/>
            <person name="Okwuonu G."/>
            <person name="Ongeri F."/>
            <person name="Patil S."/>
            <person name="Petrosino J."/>
            <person name="Pham C."/>
            <person name="Pham P."/>
            <person name="Pu L.-L."/>
            <person name="Puazo M."/>
            <person name="Raj R."/>
            <person name="Reid J."/>
            <person name="Rouhana J."/>
            <person name="Saada N."/>
            <person name="Shang Y."/>
            <person name="Simmons D."/>
            <person name="Thornton R."/>
            <person name="Warren J."/>
            <person name="Weissenberger G."/>
            <person name="Zhang J."/>
            <person name="Zhang L."/>
            <person name="Zhou C."/>
            <person name="Zhu D."/>
            <person name="Muzny D."/>
            <person name="Worley K."/>
            <person name="Gibbs R."/>
        </authorList>
    </citation>
    <scope>NUCLEOTIDE SEQUENCE [LARGE SCALE GENOMIC DNA]</scope>
    <source>
        <strain evidence="2">ATCC 15826 / DSM 8339 / NCTC 10426 / 6573</strain>
    </source>
</reference>